<reference evidence="1" key="1">
    <citation type="submission" date="2024-04" db="EMBL/GenBank/DDBJ databases">
        <title>Mariniflexile litorale, isolated from the shallow sediments of the Sea of Japan.</title>
        <authorList>
            <person name="Romanenko L."/>
            <person name="Isaeva M."/>
        </authorList>
    </citation>
    <scope>NUCLEOTIDE SEQUENCE [LARGE SCALE GENOMIC DNA]</scope>
    <source>
        <strain evidence="1">KMM 9835</strain>
    </source>
</reference>
<sequence length="92" mass="10585">MKNSAQSESNNNPTMAFGFINFRGLSMMIKLPKVIKPIMKNKIPEANPKYKQHKKHDSTKIVNPKNFPLVLFASIQFSKPKFELKTAFFEVL</sequence>
<organism evidence="1 2">
    <name type="scientific">Mariniflexile litorale</name>
    <dbReference type="NCBI Taxonomy" id="3045158"/>
    <lineage>
        <taxon>Bacteria</taxon>
        <taxon>Pseudomonadati</taxon>
        <taxon>Bacteroidota</taxon>
        <taxon>Flavobacteriia</taxon>
        <taxon>Flavobacteriales</taxon>
        <taxon>Flavobacteriaceae</taxon>
        <taxon>Mariniflexile</taxon>
    </lineage>
</organism>
<proteinExistence type="predicted"/>
<dbReference type="EMBL" id="CP155618">
    <property type="protein sequence ID" value="XBL13129.1"/>
    <property type="molecule type" value="Genomic_DNA"/>
</dbReference>
<dbReference type="RefSeq" id="WP_308990871.1">
    <property type="nucleotide sequence ID" value="NZ_CP155618.1"/>
</dbReference>
<dbReference type="KEGG" id="mlil:QLS71_012430"/>
<accession>A0AAU7EBY7</accession>
<gene>
    <name evidence="1" type="ORF">QLS71_012430</name>
</gene>
<evidence type="ECO:0000313" key="1">
    <source>
        <dbReference type="EMBL" id="XBL13129.1"/>
    </source>
</evidence>
<dbReference type="AlphaFoldDB" id="A0AAU7EBY7"/>
<dbReference type="Proteomes" id="UP001224325">
    <property type="component" value="Chromosome"/>
</dbReference>
<name>A0AAU7EBY7_9FLAO</name>
<evidence type="ECO:0000313" key="2">
    <source>
        <dbReference type="Proteomes" id="UP001224325"/>
    </source>
</evidence>
<protein>
    <submittedName>
        <fullName evidence="1">Uncharacterized protein</fullName>
    </submittedName>
</protein>
<keyword evidence="2" id="KW-1185">Reference proteome</keyword>